<dbReference type="RefSeq" id="WP_104478795.1">
    <property type="nucleotide sequence ID" value="NZ_CP154825.1"/>
</dbReference>
<reference evidence="2 3" key="1">
    <citation type="submission" date="2018-02" db="EMBL/GenBank/DDBJ databases">
        <title>Genomic Encyclopedia of Archaeal and Bacterial Type Strains, Phase II (KMG-II): from individual species to whole genera.</title>
        <authorList>
            <person name="Goeker M."/>
        </authorList>
    </citation>
    <scope>NUCLEOTIDE SEQUENCE [LARGE SCALE GENOMIC DNA]</scope>
    <source>
        <strain evidence="2 3">YU 961-1</strain>
    </source>
</reference>
<comment type="caution">
    <text evidence="2">The sequence shown here is derived from an EMBL/GenBank/DDBJ whole genome shotgun (WGS) entry which is preliminary data.</text>
</comment>
<dbReference type="Gene3D" id="1.10.3300.10">
    <property type="entry name" value="Jann2411-like domain"/>
    <property type="match status" value="1"/>
</dbReference>
<dbReference type="PANTHER" id="PTHR35525:SF3">
    <property type="entry name" value="BLL6575 PROTEIN"/>
    <property type="match status" value="1"/>
</dbReference>
<evidence type="ECO:0000313" key="2">
    <source>
        <dbReference type="EMBL" id="PPK68291.1"/>
    </source>
</evidence>
<gene>
    <name evidence="2" type="ORF">CLV40_10514</name>
</gene>
<feature type="domain" description="Zinc finger CGNR" evidence="1">
    <location>
        <begin position="125"/>
        <end position="166"/>
    </location>
</feature>
<accession>A0A2S6GT42</accession>
<name>A0A2S6GT42_9PSEU</name>
<dbReference type="EMBL" id="PTIX01000005">
    <property type="protein sequence ID" value="PPK68291.1"/>
    <property type="molecule type" value="Genomic_DNA"/>
</dbReference>
<dbReference type="Proteomes" id="UP000239203">
    <property type="component" value="Unassembled WGS sequence"/>
</dbReference>
<dbReference type="SUPFAM" id="SSF160904">
    <property type="entry name" value="Jann2411-like"/>
    <property type="match status" value="1"/>
</dbReference>
<dbReference type="Pfam" id="PF11706">
    <property type="entry name" value="zf-CGNR"/>
    <property type="match status" value="1"/>
</dbReference>
<proteinExistence type="predicted"/>
<dbReference type="OrthoDB" id="123307at2"/>
<evidence type="ECO:0000259" key="1">
    <source>
        <dbReference type="Pfam" id="PF11706"/>
    </source>
</evidence>
<dbReference type="Pfam" id="PF07336">
    <property type="entry name" value="ABATE"/>
    <property type="match status" value="1"/>
</dbReference>
<evidence type="ECO:0000313" key="3">
    <source>
        <dbReference type="Proteomes" id="UP000239203"/>
    </source>
</evidence>
<dbReference type="InterPro" id="IPR010852">
    <property type="entry name" value="ABATE"/>
</dbReference>
<organism evidence="2 3">
    <name type="scientific">Actinokineospora auranticolor</name>
    <dbReference type="NCBI Taxonomy" id="155976"/>
    <lineage>
        <taxon>Bacteria</taxon>
        <taxon>Bacillati</taxon>
        <taxon>Actinomycetota</taxon>
        <taxon>Actinomycetes</taxon>
        <taxon>Pseudonocardiales</taxon>
        <taxon>Pseudonocardiaceae</taxon>
        <taxon>Actinokineospora</taxon>
    </lineage>
</organism>
<dbReference type="AlphaFoldDB" id="A0A2S6GT42"/>
<protein>
    <submittedName>
        <fullName evidence="2">Putative RNA-binding Zn ribbon-like protein</fullName>
    </submittedName>
</protein>
<sequence>MTEPPAPATALLEFANTLDLETGADALTTPAALGRWLLESGLLREPHAAHPRDHATALRLRAGIRELAGGGGTAGLEGALRDLPLRASTAPGVLVPHGNPPPVRAALARLAADLATVLITGEAARVKRCDARECGWLYWDSSRNTSRRWCSMRVCGNRAKARRHRALSPRVGSI</sequence>
<keyword evidence="3" id="KW-1185">Reference proteome</keyword>
<dbReference type="InterPro" id="IPR021005">
    <property type="entry name" value="Znf_CGNR"/>
</dbReference>
<dbReference type="PANTHER" id="PTHR35525">
    <property type="entry name" value="BLL6575 PROTEIN"/>
    <property type="match status" value="1"/>
</dbReference>
<dbReference type="InterPro" id="IPR023286">
    <property type="entry name" value="ABATE_dom_sf"/>
</dbReference>